<accession>A0AB34KZ15</accession>
<dbReference type="GeneID" id="96002839"/>
<dbReference type="RefSeq" id="XP_069233115.1">
    <property type="nucleotide sequence ID" value="XM_069370001.1"/>
</dbReference>
<protein>
    <recommendedName>
        <fullName evidence="1">Nucleoside phosphorylase domain-containing protein</fullName>
    </recommendedName>
</protein>
<evidence type="ECO:0000313" key="3">
    <source>
        <dbReference type="Proteomes" id="UP000803884"/>
    </source>
</evidence>
<dbReference type="GO" id="GO:0003824">
    <property type="term" value="F:catalytic activity"/>
    <property type="evidence" value="ECO:0007669"/>
    <property type="project" value="InterPro"/>
</dbReference>
<dbReference type="Pfam" id="PF01048">
    <property type="entry name" value="PNP_UDP_1"/>
    <property type="match status" value="1"/>
</dbReference>
<dbReference type="PANTHER" id="PTHR46082">
    <property type="entry name" value="ATP/GTP-BINDING PROTEIN-RELATED"/>
    <property type="match status" value="1"/>
</dbReference>
<dbReference type="Proteomes" id="UP000803884">
    <property type="component" value="Unassembled WGS sequence"/>
</dbReference>
<reference evidence="2 3" key="1">
    <citation type="journal article" date="2020" name="Microbiol. Resour. Announc.">
        <title>Draft Genome Sequence of a Cladosporium Species Isolated from the Mesophotic Ascidian Didemnum maculosum.</title>
        <authorList>
            <person name="Gioti A."/>
            <person name="Siaperas R."/>
            <person name="Nikolaivits E."/>
            <person name="Le Goff G."/>
            <person name="Ouazzani J."/>
            <person name="Kotoulas G."/>
            <person name="Topakas E."/>
        </authorList>
    </citation>
    <scope>NUCLEOTIDE SEQUENCE [LARGE SCALE GENOMIC DNA]</scope>
    <source>
        <strain evidence="2 3">TM138-S3</strain>
    </source>
</reference>
<comment type="caution">
    <text evidence="2">The sequence shown here is derived from an EMBL/GenBank/DDBJ whole genome shotgun (WGS) entry which is preliminary data.</text>
</comment>
<proteinExistence type="predicted"/>
<keyword evidence="3" id="KW-1185">Reference proteome</keyword>
<dbReference type="Gene3D" id="3.40.50.1580">
    <property type="entry name" value="Nucleoside phosphorylase domain"/>
    <property type="match status" value="1"/>
</dbReference>
<dbReference type="AlphaFoldDB" id="A0AB34KZ15"/>
<sequence>MTISVRARESYDVGIICALDVERTAVEAILDEEHERLPKVAGDDNVYTFGRIGKRNVVVACLPAGVMGKVSATAVAKDMMRSFSIKFGLTVGTCSGVWSEQKDIRLGDVVVSQPDGMHGGVVQWDYGKMEKDGVFRRTGVLNKPPRSILNAVQSLKSKHRLKGSAIEQHLQNAFVRYPLLKDEFGYPEQRNDELFQSNYNHAGGDTCDSCDRSKIVKRLPDRGHKRPKVHYGNIASGDEVMGDALTRDRIAKEEGILCFEMHAAGLMDTFPCIVIRGVCDYADSHKNERWQPYAALTAACYAKELLGIMDQDAVEDSQTSRFRVPFSLEGFSRAYHFVPRADNMGLLEALLQSSDDETPCRQ</sequence>
<dbReference type="SUPFAM" id="SSF53167">
    <property type="entry name" value="Purine and uridine phosphorylases"/>
    <property type="match status" value="1"/>
</dbReference>
<name>A0AB34KZ15_9PEZI</name>
<dbReference type="PANTHER" id="PTHR46082:SF11">
    <property type="entry name" value="AAA+ ATPASE DOMAIN-CONTAINING PROTEIN-RELATED"/>
    <property type="match status" value="1"/>
</dbReference>
<gene>
    <name evidence="2" type="ORF">WHR41_01395</name>
</gene>
<dbReference type="EMBL" id="JAAQHG020000003">
    <property type="protein sequence ID" value="KAL1590010.1"/>
    <property type="molecule type" value="Genomic_DNA"/>
</dbReference>
<organism evidence="2 3">
    <name type="scientific">Cladosporium halotolerans</name>
    <dbReference type="NCBI Taxonomy" id="1052096"/>
    <lineage>
        <taxon>Eukaryota</taxon>
        <taxon>Fungi</taxon>
        <taxon>Dikarya</taxon>
        <taxon>Ascomycota</taxon>
        <taxon>Pezizomycotina</taxon>
        <taxon>Dothideomycetes</taxon>
        <taxon>Dothideomycetidae</taxon>
        <taxon>Cladosporiales</taxon>
        <taxon>Cladosporiaceae</taxon>
        <taxon>Cladosporium</taxon>
    </lineage>
</organism>
<feature type="domain" description="Nucleoside phosphorylase" evidence="1">
    <location>
        <begin position="13"/>
        <end position="113"/>
    </location>
</feature>
<dbReference type="InterPro" id="IPR000845">
    <property type="entry name" value="Nucleoside_phosphorylase_d"/>
</dbReference>
<dbReference type="InterPro" id="IPR053137">
    <property type="entry name" value="NLR-like"/>
</dbReference>
<evidence type="ECO:0000313" key="2">
    <source>
        <dbReference type="EMBL" id="KAL1590010.1"/>
    </source>
</evidence>
<dbReference type="InterPro" id="IPR035994">
    <property type="entry name" value="Nucleoside_phosphorylase_sf"/>
</dbReference>
<evidence type="ECO:0000259" key="1">
    <source>
        <dbReference type="Pfam" id="PF01048"/>
    </source>
</evidence>
<dbReference type="GO" id="GO:0009116">
    <property type="term" value="P:nucleoside metabolic process"/>
    <property type="evidence" value="ECO:0007669"/>
    <property type="project" value="InterPro"/>
</dbReference>